<proteinExistence type="predicted"/>
<accession>A0A1G8SFD1</accession>
<evidence type="ECO:0008006" key="4">
    <source>
        <dbReference type="Google" id="ProtNLM"/>
    </source>
</evidence>
<evidence type="ECO:0000313" key="3">
    <source>
        <dbReference type="Proteomes" id="UP000182894"/>
    </source>
</evidence>
<reference evidence="3" key="1">
    <citation type="submission" date="2016-10" db="EMBL/GenBank/DDBJ databases">
        <authorList>
            <person name="Varghese N."/>
            <person name="Submissions S."/>
        </authorList>
    </citation>
    <scope>NUCLEOTIDE SEQUENCE [LARGE SCALE GENOMIC DNA]</scope>
    <source>
        <strain evidence="3">ATCC 700689</strain>
    </source>
</reference>
<keyword evidence="1" id="KW-0472">Membrane</keyword>
<dbReference type="Proteomes" id="UP000182894">
    <property type="component" value="Unassembled WGS sequence"/>
</dbReference>
<name>A0A1G8SFD1_9PSED</name>
<evidence type="ECO:0000313" key="2">
    <source>
        <dbReference type="EMBL" id="SDJ27901.1"/>
    </source>
</evidence>
<keyword evidence="1" id="KW-1133">Transmembrane helix</keyword>
<organism evidence="2 3">
    <name type="scientific">Pseudomonas abietaniphila</name>
    <dbReference type="NCBI Taxonomy" id="89065"/>
    <lineage>
        <taxon>Bacteria</taxon>
        <taxon>Pseudomonadati</taxon>
        <taxon>Pseudomonadota</taxon>
        <taxon>Gammaproteobacteria</taxon>
        <taxon>Pseudomonadales</taxon>
        <taxon>Pseudomonadaceae</taxon>
        <taxon>Pseudomonas</taxon>
    </lineage>
</organism>
<feature type="transmembrane region" description="Helical" evidence="1">
    <location>
        <begin position="12"/>
        <end position="33"/>
    </location>
</feature>
<sequence>MTRNECWVYRRRAWAFALCLWVVGAVLIGYVHMSLPGRGWGVWMSYLMYFLEFWYLLGLGEMHRWFYSWFTRDSV</sequence>
<dbReference type="AlphaFoldDB" id="A0A1G8SFD1"/>
<dbReference type="EMBL" id="FNCO01000025">
    <property type="protein sequence ID" value="SDJ27901.1"/>
    <property type="molecule type" value="Genomic_DNA"/>
</dbReference>
<keyword evidence="3" id="KW-1185">Reference proteome</keyword>
<keyword evidence="1" id="KW-0812">Transmembrane</keyword>
<feature type="transmembrane region" description="Helical" evidence="1">
    <location>
        <begin position="39"/>
        <end position="57"/>
    </location>
</feature>
<protein>
    <recommendedName>
        <fullName evidence="4">Transmembrane protein</fullName>
    </recommendedName>
</protein>
<evidence type="ECO:0000256" key="1">
    <source>
        <dbReference type="SAM" id="Phobius"/>
    </source>
</evidence>
<gene>
    <name evidence="2" type="ORF">SAMN05216605_12525</name>
</gene>